<organism evidence="7 8">
    <name type="scientific">Mytilus coruscus</name>
    <name type="common">Sea mussel</name>
    <dbReference type="NCBI Taxonomy" id="42192"/>
    <lineage>
        <taxon>Eukaryota</taxon>
        <taxon>Metazoa</taxon>
        <taxon>Spiralia</taxon>
        <taxon>Lophotrochozoa</taxon>
        <taxon>Mollusca</taxon>
        <taxon>Bivalvia</taxon>
        <taxon>Autobranchia</taxon>
        <taxon>Pteriomorphia</taxon>
        <taxon>Mytilida</taxon>
        <taxon>Mytiloidea</taxon>
        <taxon>Mytilidae</taxon>
        <taxon>Mytilinae</taxon>
        <taxon>Mytilus</taxon>
    </lineage>
</organism>
<dbReference type="SMART" id="SM00494">
    <property type="entry name" value="ChtBD2"/>
    <property type="match status" value="1"/>
</dbReference>
<evidence type="ECO:0000256" key="1">
    <source>
        <dbReference type="ARBA" id="ARBA00022669"/>
    </source>
</evidence>
<keyword evidence="8" id="KW-1185">Reference proteome</keyword>
<dbReference type="Gene3D" id="2.170.140.10">
    <property type="entry name" value="Chitin binding domain"/>
    <property type="match status" value="1"/>
</dbReference>
<evidence type="ECO:0000256" key="3">
    <source>
        <dbReference type="ARBA" id="ARBA00022737"/>
    </source>
</evidence>
<keyword evidence="2" id="KW-0732">Signal</keyword>
<dbReference type="InterPro" id="IPR002557">
    <property type="entry name" value="Chitin-bd_dom"/>
</dbReference>
<gene>
    <name evidence="7" type="ORF">MCOR_58347</name>
</gene>
<evidence type="ECO:0000256" key="2">
    <source>
        <dbReference type="ARBA" id="ARBA00022729"/>
    </source>
</evidence>
<evidence type="ECO:0000256" key="4">
    <source>
        <dbReference type="ARBA" id="ARBA00023157"/>
    </source>
</evidence>
<dbReference type="GO" id="GO:0008061">
    <property type="term" value="F:chitin binding"/>
    <property type="evidence" value="ECO:0007669"/>
    <property type="project" value="UniProtKB-KW"/>
</dbReference>
<sequence>MIIIKHTILITTRKKQHKYAPLGNVPDEIVHIFSLVNNTDFVNEVVYTEGNNKPLLVICYTKNMMKDMTQFLKSDNDRILGVDRTFNLGAGYVINFVYKNTKVLRKETDCTTIVNGYLPYPNECSSYIRCVDGISYKQYCPGELQWNIHRLYCDYAENAGCSTK</sequence>
<dbReference type="PANTHER" id="PTHR23301">
    <property type="entry name" value="CHITIN BINDING PERITROPHIN-A"/>
    <property type="match status" value="1"/>
</dbReference>
<keyword evidence="1" id="KW-0147">Chitin-binding</keyword>
<keyword evidence="3" id="KW-0677">Repeat</keyword>
<dbReference type="EMBL" id="CACVKT020010438">
    <property type="protein sequence ID" value="CAC5426659.1"/>
    <property type="molecule type" value="Genomic_DNA"/>
</dbReference>
<keyword evidence="5" id="KW-0325">Glycoprotein</keyword>
<dbReference type="PANTHER" id="PTHR23301:SF0">
    <property type="entry name" value="CHITIN-BINDING TYPE-2 DOMAIN-CONTAINING PROTEIN-RELATED"/>
    <property type="match status" value="1"/>
</dbReference>
<proteinExistence type="predicted"/>
<name>A0A6J8F146_MYTCO</name>
<dbReference type="Proteomes" id="UP000507470">
    <property type="component" value="Unassembled WGS sequence"/>
</dbReference>
<dbReference type="AlphaFoldDB" id="A0A6J8F146"/>
<evidence type="ECO:0000313" key="7">
    <source>
        <dbReference type="EMBL" id="CAC5426659.1"/>
    </source>
</evidence>
<feature type="domain" description="Chitin-binding type-2" evidence="6">
    <location>
        <begin position="107"/>
        <end position="163"/>
    </location>
</feature>
<dbReference type="InterPro" id="IPR036508">
    <property type="entry name" value="Chitin-bd_dom_sf"/>
</dbReference>
<evidence type="ECO:0000256" key="5">
    <source>
        <dbReference type="ARBA" id="ARBA00023180"/>
    </source>
</evidence>
<keyword evidence="4" id="KW-1015">Disulfide bond</keyword>
<dbReference type="SUPFAM" id="SSF57625">
    <property type="entry name" value="Invertebrate chitin-binding proteins"/>
    <property type="match status" value="1"/>
</dbReference>
<dbReference type="Pfam" id="PF01607">
    <property type="entry name" value="CBM_14"/>
    <property type="match status" value="1"/>
</dbReference>
<dbReference type="GO" id="GO:0005576">
    <property type="term" value="C:extracellular region"/>
    <property type="evidence" value="ECO:0007669"/>
    <property type="project" value="InterPro"/>
</dbReference>
<evidence type="ECO:0000259" key="6">
    <source>
        <dbReference type="PROSITE" id="PS50940"/>
    </source>
</evidence>
<reference evidence="7 8" key="1">
    <citation type="submission" date="2020-06" db="EMBL/GenBank/DDBJ databases">
        <authorList>
            <person name="Li R."/>
            <person name="Bekaert M."/>
        </authorList>
    </citation>
    <scope>NUCLEOTIDE SEQUENCE [LARGE SCALE GENOMIC DNA]</scope>
    <source>
        <strain evidence="8">wild</strain>
    </source>
</reference>
<dbReference type="InterPro" id="IPR051940">
    <property type="entry name" value="Chitin_bind-dev_reg"/>
</dbReference>
<dbReference type="OrthoDB" id="6020543at2759"/>
<dbReference type="PROSITE" id="PS50940">
    <property type="entry name" value="CHIT_BIND_II"/>
    <property type="match status" value="1"/>
</dbReference>
<protein>
    <recommendedName>
        <fullName evidence="6">Chitin-binding type-2 domain-containing protein</fullName>
    </recommendedName>
</protein>
<accession>A0A6J8F146</accession>
<evidence type="ECO:0000313" key="8">
    <source>
        <dbReference type="Proteomes" id="UP000507470"/>
    </source>
</evidence>